<name>R7G6B1_9FIRM</name>
<evidence type="ECO:0000313" key="1">
    <source>
        <dbReference type="EMBL" id="CDE22268.1"/>
    </source>
</evidence>
<dbReference type="EMBL" id="CBIN010000066">
    <property type="protein sequence ID" value="CDE22268.1"/>
    <property type="molecule type" value="Genomic_DNA"/>
</dbReference>
<sequence length="136" mass="15870">MFYYKVRMYDEEFACSRIFSNEKPVEKESVVVVPDSYGEPSTAVVAEKVEEYIALSSDFDVEPFICIVDMKAYKARMNAKNKRAMVIKKMQDKMGEVKLIETFKKYAEKDDGMRTLFKEYQSTLQEDTSFDEENGE</sequence>
<accession>R7G6B1</accession>
<organism evidence="1 2">
    <name type="scientific">Amedibacillus dolichus CAG:375</name>
    <dbReference type="NCBI Taxonomy" id="1263076"/>
    <lineage>
        <taxon>Bacteria</taxon>
        <taxon>Bacillati</taxon>
        <taxon>Bacillota</taxon>
        <taxon>Erysipelotrichia</taxon>
        <taxon>Erysipelotrichales</taxon>
        <taxon>Erysipelotrichaceae</taxon>
        <taxon>Amedibacillus</taxon>
    </lineage>
</organism>
<dbReference type="RefSeq" id="WP_022420294.1">
    <property type="nucleotide sequence ID" value="NZ_FR898571.1"/>
</dbReference>
<reference evidence="1" key="1">
    <citation type="submission" date="2012-11" db="EMBL/GenBank/DDBJ databases">
        <title>Dependencies among metagenomic species, viruses, plasmids and units of genetic variation.</title>
        <authorList>
            <person name="Nielsen H.B."/>
            <person name="Almeida M."/>
            <person name="Juncker A.S."/>
            <person name="Rasmussen S."/>
            <person name="Li J."/>
            <person name="Sunagawa S."/>
            <person name="Plichta D."/>
            <person name="Gautier L."/>
            <person name="Le Chatelier E."/>
            <person name="Peletier E."/>
            <person name="Bonde I."/>
            <person name="Nielsen T."/>
            <person name="Manichanh C."/>
            <person name="Arumugam M."/>
            <person name="Batto J."/>
            <person name="Santos M.B.Q.D."/>
            <person name="Blom N."/>
            <person name="Borruel N."/>
            <person name="Burgdorf K.S."/>
            <person name="Boumezbeur F."/>
            <person name="Casellas F."/>
            <person name="Dore J."/>
            <person name="Guarner F."/>
            <person name="Hansen T."/>
            <person name="Hildebrand F."/>
            <person name="Kaas R.S."/>
            <person name="Kennedy S."/>
            <person name="Kristiansen K."/>
            <person name="Kultima J.R."/>
            <person name="Leonard P."/>
            <person name="Levenez F."/>
            <person name="Lund O."/>
            <person name="Moumen B."/>
            <person name="Le Paslier D."/>
            <person name="Pons N."/>
            <person name="Pedersen O."/>
            <person name="Prifti E."/>
            <person name="Qin J."/>
            <person name="Raes J."/>
            <person name="Tap J."/>
            <person name="Tims S."/>
            <person name="Ussery D.W."/>
            <person name="Yamada T."/>
            <person name="MetaHit consortium"/>
            <person name="Renault P."/>
            <person name="Sicheritz-Ponten T."/>
            <person name="Bork P."/>
            <person name="Wang J."/>
            <person name="Brunak S."/>
            <person name="Ehrlich S.D."/>
        </authorList>
    </citation>
    <scope>NUCLEOTIDE SEQUENCE [LARGE SCALE GENOMIC DNA]</scope>
</reference>
<dbReference type="AlphaFoldDB" id="R7G6B1"/>
<protein>
    <submittedName>
        <fullName evidence="1">Uncharacterized protein</fullName>
    </submittedName>
</protein>
<gene>
    <name evidence="1" type="ORF">BN631_00910</name>
</gene>
<comment type="caution">
    <text evidence="1">The sequence shown here is derived from an EMBL/GenBank/DDBJ whole genome shotgun (WGS) entry which is preliminary data.</text>
</comment>
<proteinExistence type="predicted"/>
<evidence type="ECO:0000313" key="2">
    <source>
        <dbReference type="Proteomes" id="UP000018093"/>
    </source>
</evidence>
<dbReference type="Proteomes" id="UP000018093">
    <property type="component" value="Unassembled WGS sequence"/>
</dbReference>